<protein>
    <submittedName>
        <fullName evidence="2">Uncharacterized protein</fullName>
    </submittedName>
</protein>
<name>A0ABP3JHY9_9ACTN</name>
<sequence length="51" mass="5532">MSLRRPWLPIVPLVLIVAANPLPMSEVAHWVIIAVLLAAAVAAGVWVHRGR</sequence>
<comment type="caution">
    <text evidence="2">The sequence shown here is derived from an EMBL/GenBank/DDBJ whole genome shotgun (WGS) entry which is preliminary data.</text>
</comment>
<keyword evidence="3" id="KW-1185">Reference proteome</keyword>
<keyword evidence="1" id="KW-1133">Transmembrane helix</keyword>
<accession>A0ABP3JHY9</accession>
<dbReference type="EMBL" id="BAAABY010000011">
    <property type="protein sequence ID" value="GAA0454216.1"/>
    <property type="molecule type" value="Genomic_DNA"/>
</dbReference>
<proteinExistence type="predicted"/>
<evidence type="ECO:0000313" key="3">
    <source>
        <dbReference type="Proteomes" id="UP001500909"/>
    </source>
</evidence>
<feature type="transmembrane region" description="Helical" evidence="1">
    <location>
        <begin position="29"/>
        <end position="47"/>
    </location>
</feature>
<evidence type="ECO:0000256" key="1">
    <source>
        <dbReference type="SAM" id="Phobius"/>
    </source>
</evidence>
<dbReference type="Proteomes" id="UP001500909">
    <property type="component" value="Unassembled WGS sequence"/>
</dbReference>
<gene>
    <name evidence="2" type="ORF">GCM10010361_17850</name>
</gene>
<evidence type="ECO:0000313" key="2">
    <source>
        <dbReference type="EMBL" id="GAA0454216.1"/>
    </source>
</evidence>
<reference evidence="3" key="1">
    <citation type="journal article" date="2019" name="Int. J. Syst. Evol. Microbiol.">
        <title>The Global Catalogue of Microorganisms (GCM) 10K type strain sequencing project: providing services to taxonomists for standard genome sequencing and annotation.</title>
        <authorList>
            <consortium name="The Broad Institute Genomics Platform"/>
            <consortium name="The Broad Institute Genome Sequencing Center for Infectious Disease"/>
            <person name="Wu L."/>
            <person name="Ma J."/>
        </authorList>
    </citation>
    <scope>NUCLEOTIDE SEQUENCE [LARGE SCALE GENOMIC DNA]</scope>
    <source>
        <strain evidence="3">JCM 4805</strain>
    </source>
</reference>
<dbReference type="RefSeq" id="WP_346094351.1">
    <property type="nucleotide sequence ID" value="NZ_BAAABY010000011.1"/>
</dbReference>
<keyword evidence="1" id="KW-0472">Membrane</keyword>
<organism evidence="2 3">
    <name type="scientific">Streptomyces olivaceiscleroticus</name>
    <dbReference type="NCBI Taxonomy" id="68245"/>
    <lineage>
        <taxon>Bacteria</taxon>
        <taxon>Bacillati</taxon>
        <taxon>Actinomycetota</taxon>
        <taxon>Actinomycetes</taxon>
        <taxon>Kitasatosporales</taxon>
        <taxon>Streptomycetaceae</taxon>
        <taxon>Streptomyces</taxon>
    </lineage>
</organism>
<keyword evidence="1" id="KW-0812">Transmembrane</keyword>